<organism evidence="4 5">
    <name type="scientific">Streptomyces thermoalcalitolerans</name>
    <dbReference type="NCBI Taxonomy" id="65605"/>
    <lineage>
        <taxon>Bacteria</taxon>
        <taxon>Bacillati</taxon>
        <taxon>Actinomycetota</taxon>
        <taxon>Actinomycetes</taxon>
        <taxon>Kitasatosporales</taxon>
        <taxon>Streptomycetaceae</taxon>
        <taxon>Streptomyces</taxon>
    </lineage>
</organism>
<protein>
    <submittedName>
        <fullName evidence="4">Universal stress protein</fullName>
    </submittedName>
</protein>
<comment type="caution">
    <text evidence="4">The sequence shown here is derived from an EMBL/GenBank/DDBJ whole genome shotgun (WGS) entry which is preliminary data.</text>
</comment>
<dbReference type="Pfam" id="PF00582">
    <property type="entry name" value="Usp"/>
    <property type="match status" value="3"/>
</dbReference>
<feature type="compositionally biased region" description="Basic and acidic residues" evidence="2">
    <location>
        <begin position="47"/>
        <end position="62"/>
    </location>
</feature>
<dbReference type="EMBL" id="BAAAHG010000010">
    <property type="protein sequence ID" value="GAA0909399.1"/>
    <property type="molecule type" value="Genomic_DNA"/>
</dbReference>
<dbReference type="Proteomes" id="UP001501005">
    <property type="component" value="Unassembled WGS sequence"/>
</dbReference>
<feature type="domain" description="UspA" evidence="3">
    <location>
        <begin position="120"/>
        <end position="188"/>
    </location>
</feature>
<feature type="domain" description="UspA" evidence="3">
    <location>
        <begin position="76"/>
        <end position="113"/>
    </location>
</feature>
<feature type="domain" description="UspA" evidence="3">
    <location>
        <begin position="210"/>
        <end position="347"/>
    </location>
</feature>
<proteinExistence type="inferred from homology"/>
<comment type="similarity">
    <text evidence="1">Belongs to the universal stress protein A family.</text>
</comment>
<gene>
    <name evidence="4" type="ORF">GCM10009549_17680</name>
</gene>
<feature type="region of interest" description="Disordered" evidence="2">
    <location>
        <begin position="1"/>
        <end position="85"/>
    </location>
</feature>
<dbReference type="InterPro" id="IPR014729">
    <property type="entry name" value="Rossmann-like_a/b/a_fold"/>
</dbReference>
<dbReference type="InterPro" id="IPR006015">
    <property type="entry name" value="Universal_stress_UspA"/>
</dbReference>
<dbReference type="PANTHER" id="PTHR46268">
    <property type="entry name" value="STRESS RESPONSE PROTEIN NHAX"/>
    <property type="match status" value="1"/>
</dbReference>
<sequence length="349" mass="36256">MEPVLHAVRQRGGATPGTAEETHDEGPGRSAARRPWGSGRFLAGAPDRSRGDGPADAGDGRRQPGAVTVGQDTGSVTAGVDGSRAGQDAAAWAAREARRRGLPLRLLHAGAASVLERAAEELACAYPYVEIIGVRAQGPAAEALLAASAEAELLVLGTRGFTGFAGFPVGSVALAAAARASCPVVLVRSGERPEDERDAVPGIPPDEAPYLPVVLGVDLERPAEALVGHAFRTAAVRPAPLHAVHTWTPPCPDRDAPAGLTSPAETAVEEDTREHLLAAWLRPWQRRFPGTAVETEVVLGRPVQQLLRTCARAGLLVIGRRGGPGRGLGEVAHSLVHHATCPVAVVPYD</sequence>
<dbReference type="PANTHER" id="PTHR46268:SF6">
    <property type="entry name" value="UNIVERSAL STRESS PROTEIN UP12"/>
    <property type="match status" value="1"/>
</dbReference>
<dbReference type="InterPro" id="IPR006016">
    <property type="entry name" value="UspA"/>
</dbReference>
<evidence type="ECO:0000259" key="3">
    <source>
        <dbReference type="Pfam" id="PF00582"/>
    </source>
</evidence>
<accession>A0ABP3YZI5</accession>
<evidence type="ECO:0000256" key="1">
    <source>
        <dbReference type="ARBA" id="ARBA00008791"/>
    </source>
</evidence>
<name>A0ABP3YZI5_9ACTN</name>
<evidence type="ECO:0000313" key="5">
    <source>
        <dbReference type="Proteomes" id="UP001501005"/>
    </source>
</evidence>
<dbReference type="Gene3D" id="3.40.50.620">
    <property type="entry name" value="HUPs"/>
    <property type="match status" value="3"/>
</dbReference>
<reference evidence="5" key="1">
    <citation type="journal article" date="2019" name="Int. J. Syst. Evol. Microbiol.">
        <title>The Global Catalogue of Microorganisms (GCM) 10K type strain sequencing project: providing services to taxonomists for standard genome sequencing and annotation.</title>
        <authorList>
            <consortium name="The Broad Institute Genomics Platform"/>
            <consortium name="The Broad Institute Genome Sequencing Center for Infectious Disease"/>
            <person name="Wu L."/>
            <person name="Ma J."/>
        </authorList>
    </citation>
    <scope>NUCLEOTIDE SEQUENCE [LARGE SCALE GENOMIC DNA]</scope>
    <source>
        <strain evidence="5">JCM 10673</strain>
    </source>
</reference>
<keyword evidence="5" id="KW-1185">Reference proteome</keyword>
<evidence type="ECO:0000256" key="2">
    <source>
        <dbReference type="SAM" id="MobiDB-lite"/>
    </source>
</evidence>
<evidence type="ECO:0000313" key="4">
    <source>
        <dbReference type="EMBL" id="GAA0909399.1"/>
    </source>
</evidence>
<dbReference type="SUPFAM" id="SSF52402">
    <property type="entry name" value="Adenine nucleotide alpha hydrolases-like"/>
    <property type="match status" value="2"/>
</dbReference>
<dbReference type="PRINTS" id="PR01438">
    <property type="entry name" value="UNVRSLSTRESS"/>
</dbReference>